<feature type="transmembrane region" description="Helical" evidence="1">
    <location>
        <begin position="252"/>
        <end position="271"/>
    </location>
</feature>
<feature type="transmembrane region" description="Helical" evidence="1">
    <location>
        <begin position="57"/>
        <end position="76"/>
    </location>
</feature>
<protein>
    <submittedName>
        <fullName evidence="2">YfhO family protein</fullName>
    </submittedName>
</protein>
<sequence length="876" mass="101785">MFRTVWAKIWSNKYLKFLCITLLSLLASLIIFIPYIYRYITEGTVFSGSGDGFRQMMPFQMYLYEHFTSFVSFYDHSFGLGGDYAKDLAYYYSTSPFTWLNFAGVWIAEHLFHANPHDITFWPTDQLIFSIVMISITFIISYYLFSYLRFKLPAVIIACVLYAGSTIGIYFNFTWSFYGQLVIFLPLSILGIERYFKERKIGLFIFAIALTLFSNFYFSYYQALVMLAYFVYRTIWPHPADIVNRLQKAGTIITAVMLSALSSILGFYTGVSSFFNNDRLSNPNYDIPPVTSFERQTHLFSNGFYITVTVIALVALFSFKLYKHYYYRLFAIMTWIMLVGALTPYFDSMFNGFSVPQKRWIYIFALSTAVLVALMIQHLAELSLKSYVLACLPALFIMIIANLFVTEEKLTWMIPCFILMIIIGFMLCEKSLFRETWTWVVLVGLFIVQQFVLLEDYHYNNLIKYESTRQAMDEADYRSPALQNKIDDIQSTHRDDPLSRIDYMSTYGLNSPMLYHFNGIALYSSIFDGHIMKYYDDLMQINMHTDKNSTYRLLSNRANLLALWNVQDRIREQPDDNQPYGFNEADQVNHGDSHTFIHEENTADYPAAHFTDRVYNSEDLKSPLDREQAMLQGVVLEDNKHANQTFKSNPNLKSVASVKLNDAHVTNNDYLKVTQNEGGVQYRLPKNIADQFEDLYVEMDLELLTPDKEHNVSVNEYTQERNKLTYKYRRFVTPVTFRVSADERLNLKLDKGLYRFKLKGIYGENYQTLKQASQEVDNVKVTQQDNGQYRITNLPHKDGYVVLPMAYRDGMKATSGGESLDVQRGNGVMTVVPVNADTSEIKLSYTPPHFWLLAILSLIGIILSMVFSWWIRRKSK</sequence>
<feature type="transmembrane region" description="Helical" evidence="1">
    <location>
        <begin position="152"/>
        <end position="171"/>
    </location>
</feature>
<dbReference type="InterPro" id="IPR018580">
    <property type="entry name" value="Uncharacterised_YfhO"/>
</dbReference>
<keyword evidence="1" id="KW-0472">Membrane</keyword>
<feature type="transmembrane region" description="Helical" evidence="1">
    <location>
        <begin position="14"/>
        <end position="37"/>
    </location>
</feature>
<feature type="transmembrane region" description="Helical" evidence="1">
    <location>
        <begin position="360"/>
        <end position="380"/>
    </location>
</feature>
<feature type="transmembrane region" description="Helical" evidence="1">
    <location>
        <begin position="127"/>
        <end position="145"/>
    </location>
</feature>
<dbReference type="Pfam" id="PF09586">
    <property type="entry name" value="YfhO"/>
    <property type="match status" value="1"/>
</dbReference>
<feature type="transmembrane region" description="Helical" evidence="1">
    <location>
        <begin position="299"/>
        <end position="319"/>
    </location>
</feature>
<name>A0AAW7MAS4_9STAP</name>
<evidence type="ECO:0000256" key="1">
    <source>
        <dbReference type="SAM" id="Phobius"/>
    </source>
</evidence>
<reference evidence="2" key="1">
    <citation type="submission" date="2023-07" db="EMBL/GenBank/DDBJ databases">
        <title>Evaluation of the beneficial properties of pineapple isolates.</title>
        <authorList>
            <person name="Adefiranye O."/>
        </authorList>
    </citation>
    <scope>NUCLEOTIDE SEQUENCE</scope>
    <source>
        <strain evidence="2">PAPLE_T1</strain>
    </source>
</reference>
<dbReference type="PANTHER" id="PTHR38454:SF1">
    <property type="entry name" value="INTEGRAL MEMBRANE PROTEIN"/>
    <property type="match status" value="1"/>
</dbReference>
<feature type="transmembrane region" description="Helical" evidence="1">
    <location>
        <begin position="439"/>
        <end position="459"/>
    </location>
</feature>
<gene>
    <name evidence="2" type="ORF">QYH67_02180</name>
</gene>
<dbReference type="AlphaFoldDB" id="A0AAW7MAS4"/>
<feature type="transmembrane region" description="Helical" evidence="1">
    <location>
        <begin position="325"/>
        <end position="348"/>
    </location>
</feature>
<comment type="caution">
    <text evidence="2">The sequence shown here is derived from an EMBL/GenBank/DDBJ whole genome shotgun (WGS) entry which is preliminary data.</text>
</comment>
<evidence type="ECO:0000313" key="3">
    <source>
        <dbReference type="Proteomes" id="UP001171687"/>
    </source>
</evidence>
<feature type="transmembrane region" description="Helical" evidence="1">
    <location>
        <begin position="850"/>
        <end position="871"/>
    </location>
</feature>
<dbReference type="EMBL" id="JAUHQC010000006">
    <property type="protein sequence ID" value="MDN4532396.1"/>
    <property type="molecule type" value="Genomic_DNA"/>
</dbReference>
<dbReference type="Proteomes" id="UP001171687">
    <property type="component" value="Unassembled WGS sequence"/>
</dbReference>
<feature type="transmembrane region" description="Helical" evidence="1">
    <location>
        <begin position="386"/>
        <end position="405"/>
    </location>
</feature>
<feature type="transmembrane region" description="Helical" evidence="1">
    <location>
        <begin position="88"/>
        <end position="107"/>
    </location>
</feature>
<keyword evidence="1" id="KW-1133">Transmembrane helix</keyword>
<accession>A0AAW7MAS4</accession>
<keyword evidence="1" id="KW-0812">Transmembrane</keyword>
<dbReference type="PANTHER" id="PTHR38454">
    <property type="entry name" value="INTEGRAL MEMBRANE PROTEIN-RELATED"/>
    <property type="match status" value="1"/>
</dbReference>
<proteinExistence type="predicted"/>
<feature type="transmembrane region" description="Helical" evidence="1">
    <location>
        <begin position="203"/>
        <end position="232"/>
    </location>
</feature>
<feature type="transmembrane region" description="Helical" evidence="1">
    <location>
        <begin position="412"/>
        <end position="433"/>
    </location>
</feature>
<organism evidence="2 3">
    <name type="scientific">Staphylococcus auricularis</name>
    <dbReference type="NCBI Taxonomy" id="29379"/>
    <lineage>
        <taxon>Bacteria</taxon>
        <taxon>Bacillati</taxon>
        <taxon>Bacillota</taxon>
        <taxon>Bacilli</taxon>
        <taxon>Bacillales</taxon>
        <taxon>Staphylococcaceae</taxon>
        <taxon>Staphylococcus</taxon>
    </lineage>
</organism>
<evidence type="ECO:0000313" key="2">
    <source>
        <dbReference type="EMBL" id="MDN4532396.1"/>
    </source>
</evidence>